<protein>
    <recommendedName>
        <fullName evidence="4">Lipoprotein</fullName>
    </recommendedName>
</protein>
<evidence type="ECO:0008006" key="4">
    <source>
        <dbReference type="Google" id="ProtNLM"/>
    </source>
</evidence>
<evidence type="ECO:0000256" key="1">
    <source>
        <dbReference type="SAM" id="SignalP"/>
    </source>
</evidence>
<sequence length="227" mass="25923">MPCKTLIYTLWIIAAALLSACASTPDSYTSYPNNNLFNKEYARKYYHELPLKGEGQVDLFAQTRSTEERPFFQKTLTILAIDGERLLPEPFPSKKAIWPNVKEGERKVFCSDNFSESLCQLVVERQTLMDNMFNSSEQFGKGRHNIRGQQSVIFRPGTRKITLLLFGYSSMGRGDIGVYEADAIDFSKGDYTAHFEVEGNTVGNRHVRIWILEENTGDIVWEVKDQT</sequence>
<dbReference type="EMBL" id="JAULRT010000052">
    <property type="protein sequence ID" value="MDO3382457.1"/>
    <property type="molecule type" value="Genomic_DNA"/>
</dbReference>
<evidence type="ECO:0000313" key="3">
    <source>
        <dbReference type="Proteomes" id="UP001168380"/>
    </source>
</evidence>
<dbReference type="PROSITE" id="PS51257">
    <property type="entry name" value="PROKAR_LIPOPROTEIN"/>
    <property type="match status" value="1"/>
</dbReference>
<organism evidence="2 3">
    <name type="scientific">Gilvimarinus algae</name>
    <dbReference type="NCBI Taxonomy" id="3058037"/>
    <lineage>
        <taxon>Bacteria</taxon>
        <taxon>Pseudomonadati</taxon>
        <taxon>Pseudomonadota</taxon>
        <taxon>Gammaproteobacteria</taxon>
        <taxon>Cellvibrionales</taxon>
        <taxon>Cellvibrionaceae</taxon>
        <taxon>Gilvimarinus</taxon>
    </lineage>
</organism>
<keyword evidence="3" id="KW-1185">Reference proteome</keyword>
<name>A0ABT8TED9_9GAMM</name>
<comment type="caution">
    <text evidence="2">The sequence shown here is derived from an EMBL/GenBank/DDBJ whole genome shotgun (WGS) entry which is preliminary data.</text>
</comment>
<proteinExistence type="predicted"/>
<gene>
    <name evidence="2" type="ORF">QWI16_09745</name>
</gene>
<feature type="signal peptide" evidence="1">
    <location>
        <begin position="1"/>
        <end position="22"/>
    </location>
</feature>
<keyword evidence="1" id="KW-0732">Signal</keyword>
<dbReference type="RefSeq" id="WP_302712719.1">
    <property type="nucleotide sequence ID" value="NZ_JAULRT010000052.1"/>
</dbReference>
<dbReference type="Proteomes" id="UP001168380">
    <property type="component" value="Unassembled WGS sequence"/>
</dbReference>
<reference evidence="2" key="1">
    <citation type="submission" date="2023-07" db="EMBL/GenBank/DDBJ databases">
        <title>Gilvimarinus algae sp. nov., isolated from the surface of Kelp.</title>
        <authorList>
            <person name="Sun Y.Y."/>
            <person name="Gong Y."/>
            <person name="Du Z.J."/>
        </authorList>
    </citation>
    <scope>NUCLEOTIDE SEQUENCE</scope>
    <source>
        <strain evidence="2">SDUM040014</strain>
    </source>
</reference>
<feature type="chain" id="PRO_5046313387" description="Lipoprotein" evidence="1">
    <location>
        <begin position="23"/>
        <end position="227"/>
    </location>
</feature>
<evidence type="ECO:0000313" key="2">
    <source>
        <dbReference type="EMBL" id="MDO3382457.1"/>
    </source>
</evidence>
<accession>A0ABT8TED9</accession>